<dbReference type="PROSITE" id="PS51186">
    <property type="entry name" value="GNAT"/>
    <property type="match status" value="1"/>
</dbReference>
<evidence type="ECO:0000259" key="1">
    <source>
        <dbReference type="PROSITE" id="PS51186"/>
    </source>
</evidence>
<organism evidence="2 3">
    <name type="scientific">Azospirillum rugosum</name>
    <dbReference type="NCBI Taxonomy" id="416170"/>
    <lineage>
        <taxon>Bacteria</taxon>
        <taxon>Pseudomonadati</taxon>
        <taxon>Pseudomonadota</taxon>
        <taxon>Alphaproteobacteria</taxon>
        <taxon>Rhodospirillales</taxon>
        <taxon>Azospirillaceae</taxon>
        <taxon>Azospirillum</taxon>
    </lineage>
</organism>
<dbReference type="Proteomes" id="UP000781958">
    <property type="component" value="Unassembled WGS sequence"/>
</dbReference>
<dbReference type="InterPro" id="IPR000182">
    <property type="entry name" value="GNAT_dom"/>
</dbReference>
<accession>A0ABS4SPV3</accession>
<dbReference type="EMBL" id="JAGINP010000017">
    <property type="protein sequence ID" value="MBP2294587.1"/>
    <property type="molecule type" value="Genomic_DNA"/>
</dbReference>
<keyword evidence="3" id="KW-1185">Reference proteome</keyword>
<sequence length="150" mass="17012">MQSRWSRFDELPLADFYAMLHLRQSVLIVEQASPYPDLDGRDPEAWHLGLYDGETVAPVGYARIFGPDPATGTTSFGRLAVAPAWRGKALGRRLVSECLDRLAREWPEHDVLISAQLYLENFYGSFGLRRVSDIYDDVGIDHIDMRLTRG</sequence>
<evidence type="ECO:0000313" key="2">
    <source>
        <dbReference type="EMBL" id="MBP2294587.1"/>
    </source>
</evidence>
<dbReference type="Gene3D" id="3.40.630.30">
    <property type="match status" value="1"/>
</dbReference>
<reference evidence="2 3" key="1">
    <citation type="submission" date="2021-03" db="EMBL/GenBank/DDBJ databases">
        <title>Genomic Encyclopedia of Type Strains, Phase III (KMG-III): the genomes of soil and plant-associated and newly described type strains.</title>
        <authorList>
            <person name="Whitman W."/>
        </authorList>
    </citation>
    <scope>NUCLEOTIDE SEQUENCE [LARGE SCALE GENOMIC DNA]</scope>
    <source>
        <strain evidence="2 3">IMMIB AFH-6</strain>
    </source>
</reference>
<proteinExistence type="predicted"/>
<protein>
    <submittedName>
        <fullName evidence="2">ElaA protein</fullName>
    </submittedName>
</protein>
<name>A0ABS4SPV3_9PROT</name>
<comment type="caution">
    <text evidence="2">The sequence shown here is derived from an EMBL/GenBank/DDBJ whole genome shotgun (WGS) entry which is preliminary data.</text>
</comment>
<dbReference type="InterPro" id="IPR016181">
    <property type="entry name" value="Acyl_CoA_acyltransferase"/>
</dbReference>
<dbReference type="Pfam" id="PF13673">
    <property type="entry name" value="Acetyltransf_10"/>
    <property type="match status" value="1"/>
</dbReference>
<gene>
    <name evidence="2" type="ORF">J2851_004377</name>
</gene>
<dbReference type="CDD" id="cd04301">
    <property type="entry name" value="NAT_SF"/>
    <property type="match status" value="1"/>
</dbReference>
<dbReference type="SUPFAM" id="SSF55729">
    <property type="entry name" value="Acyl-CoA N-acyltransferases (Nat)"/>
    <property type="match status" value="1"/>
</dbReference>
<dbReference type="RefSeq" id="WP_209768824.1">
    <property type="nucleotide sequence ID" value="NZ_JAGINP010000017.1"/>
</dbReference>
<feature type="domain" description="N-acetyltransferase" evidence="1">
    <location>
        <begin position="6"/>
        <end position="150"/>
    </location>
</feature>
<evidence type="ECO:0000313" key="3">
    <source>
        <dbReference type="Proteomes" id="UP000781958"/>
    </source>
</evidence>